<name>A0A0F3PB65_ORITS</name>
<protein>
    <submittedName>
        <fullName evidence="1">Putative conjugative transfer protein TraA</fullName>
    </submittedName>
</protein>
<evidence type="ECO:0000313" key="2">
    <source>
        <dbReference type="Proteomes" id="UP000033671"/>
    </source>
</evidence>
<dbReference type="PATRIC" id="fig|1359175.3.peg.1794"/>
<comment type="caution">
    <text evidence="1">The sequence shown here is derived from an EMBL/GenBank/DDBJ whole genome shotgun (WGS) entry which is preliminary data.</text>
</comment>
<reference evidence="1 2" key="1">
    <citation type="submission" date="2015-01" db="EMBL/GenBank/DDBJ databases">
        <title>Genome Sequencing of Rickettsiales.</title>
        <authorList>
            <person name="Daugherty S.C."/>
            <person name="Su Q."/>
            <person name="Abolude K."/>
            <person name="Beier-Sexton M."/>
            <person name="Carlyon J.A."/>
            <person name="Carter R."/>
            <person name="Day N.P."/>
            <person name="Dumler S.J."/>
            <person name="Dyachenko V."/>
            <person name="Godinez A."/>
            <person name="Kurtti T.J."/>
            <person name="Lichay M."/>
            <person name="Mullins K.E."/>
            <person name="Ott S."/>
            <person name="Pappas-Brown V."/>
            <person name="Paris D.H."/>
            <person name="Patel P."/>
            <person name="Richards A.L."/>
            <person name="Sadzewicz L."/>
            <person name="Sears K."/>
            <person name="Seidman D."/>
            <person name="Sengamalay N."/>
            <person name="Stenos J."/>
            <person name="Tallon L.J."/>
            <person name="Vincent G."/>
            <person name="Fraser C.M."/>
            <person name="Munderloh U."/>
            <person name="Dunning-Hotopp J.C."/>
        </authorList>
    </citation>
    <scope>NUCLEOTIDE SEQUENCE [LARGE SCALE GENOMIC DNA]</scope>
    <source>
        <strain evidence="1 2">TA716</strain>
    </source>
</reference>
<sequence>MRESLYVHMLVTTREFDENGEGLVDKSVNLNTQGEM</sequence>
<proteinExistence type="predicted"/>
<accession>A0A0F3PB65</accession>
<evidence type="ECO:0000313" key="1">
    <source>
        <dbReference type="EMBL" id="KJV77550.1"/>
    </source>
</evidence>
<gene>
    <name evidence="1" type="ORF">OTSTA716_0166</name>
</gene>
<dbReference type="Proteomes" id="UP000033671">
    <property type="component" value="Unassembled WGS sequence"/>
</dbReference>
<dbReference type="EMBL" id="LAOA01000003">
    <property type="protein sequence ID" value="KJV77550.1"/>
    <property type="molecule type" value="Genomic_DNA"/>
</dbReference>
<organism evidence="1 2">
    <name type="scientific">Orientia tsutsugamushi str. TA716</name>
    <dbReference type="NCBI Taxonomy" id="1359175"/>
    <lineage>
        <taxon>Bacteria</taxon>
        <taxon>Pseudomonadati</taxon>
        <taxon>Pseudomonadota</taxon>
        <taxon>Alphaproteobacteria</taxon>
        <taxon>Rickettsiales</taxon>
        <taxon>Rickettsiaceae</taxon>
        <taxon>Rickettsieae</taxon>
        <taxon>Orientia</taxon>
    </lineage>
</organism>
<dbReference type="AlphaFoldDB" id="A0A0F3PB65"/>